<protein>
    <submittedName>
        <fullName evidence="1">Uncharacterized protein</fullName>
    </submittedName>
</protein>
<dbReference type="EMBL" id="JBHFNQ010000255">
    <property type="protein sequence ID" value="MFB2881953.1"/>
    <property type="molecule type" value="Genomic_DNA"/>
</dbReference>
<name>A0ABV4XIP2_9CYAN</name>
<evidence type="ECO:0000313" key="2">
    <source>
        <dbReference type="Proteomes" id="UP001576774"/>
    </source>
</evidence>
<organism evidence="1 2">
    <name type="scientific">Floridaenema aerugineum BLCC-F46</name>
    <dbReference type="NCBI Taxonomy" id="3153654"/>
    <lineage>
        <taxon>Bacteria</taxon>
        <taxon>Bacillati</taxon>
        <taxon>Cyanobacteriota</taxon>
        <taxon>Cyanophyceae</taxon>
        <taxon>Oscillatoriophycideae</taxon>
        <taxon>Aerosakkonematales</taxon>
        <taxon>Aerosakkonemataceae</taxon>
        <taxon>Floridanema</taxon>
        <taxon>Floridanema aerugineum</taxon>
    </lineage>
</organism>
<keyword evidence="2" id="KW-1185">Reference proteome</keyword>
<dbReference type="RefSeq" id="WP_413274915.1">
    <property type="nucleotide sequence ID" value="NZ_JBHFNQ010000255.1"/>
</dbReference>
<dbReference type="Proteomes" id="UP001576774">
    <property type="component" value="Unassembled WGS sequence"/>
</dbReference>
<sequence>MERKKEAGASKVQNLSIIFAMDAESHLKIFPKPPNTQKLPFVNRQILIPNNYPEQASIAIEDVRKKNPSQAAISYDVSPTQKFQNRNIIKL</sequence>
<gene>
    <name evidence="1" type="ORF">ACE1CC_34330</name>
</gene>
<comment type="caution">
    <text evidence="1">The sequence shown here is derived from an EMBL/GenBank/DDBJ whole genome shotgun (WGS) entry which is preliminary data.</text>
</comment>
<proteinExistence type="predicted"/>
<accession>A0ABV4XIP2</accession>
<evidence type="ECO:0000313" key="1">
    <source>
        <dbReference type="EMBL" id="MFB2881953.1"/>
    </source>
</evidence>
<reference evidence="1 2" key="1">
    <citation type="submission" date="2024-09" db="EMBL/GenBank/DDBJ databases">
        <title>Floridaenema gen nov. (Aerosakkonemataceae, Aerosakkonematales ord. nov., Cyanobacteria) from benthic tropical and subtropical fresh waters, with the description of four new species.</title>
        <authorList>
            <person name="Moretto J.A."/>
            <person name="Berthold D.E."/>
            <person name="Lefler F.W."/>
            <person name="Huang I.-S."/>
            <person name="Laughinghouse H. IV."/>
        </authorList>
    </citation>
    <scope>NUCLEOTIDE SEQUENCE [LARGE SCALE GENOMIC DNA]</scope>
    <source>
        <strain evidence="1 2">BLCC-F46</strain>
    </source>
</reference>